<dbReference type="AlphaFoldDB" id="A0A7I7XCP9"/>
<organism evidence="5 6">
    <name type="scientific">Mycolicibacterium madagascariense</name>
    <dbReference type="NCBI Taxonomy" id="212765"/>
    <lineage>
        <taxon>Bacteria</taxon>
        <taxon>Bacillati</taxon>
        <taxon>Actinomycetota</taxon>
        <taxon>Actinomycetes</taxon>
        <taxon>Mycobacteriales</taxon>
        <taxon>Mycobacteriaceae</taxon>
        <taxon>Mycolicibacterium</taxon>
    </lineage>
</organism>
<dbReference type="SUPFAM" id="SSF48008">
    <property type="entry name" value="GntR ligand-binding domain-like"/>
    <property type="match status" value="1"/>
</dbReference>
<dbReference type="InterPro" id="IPR008920">
    <property type="entry name" value="TF_FadR/GntR_C"/>
</dbReference>
<dbReference type="Pfam" id="PF00392">
    <property type="entry name" value="GntR"/>
    <property type="match status" value="1"/>
</dbReference>
<evidence type="ECO:0000256" key="1">
    <source>
        <dbReference type="ARBA" id="ARBA00023015"/>
    </source>
</evidence>
<accession>A0A7I7XCP9</accession>
<proteinExistence type="predicted"/>
<feature type="domain" description="HTH gntR-type" evidence="4">
    <location>
        <begin position="19"/>
        <end position="86"/>
    </location>
</feature>
<keyword evidence="2" id="KW-0238">DNA-binding</keyword>
<evidence type="ECO:0000256" key="3">
    <source>
        <dbReference type="ARBA" id="ARBA00023163"/>
    </source>
</evidence>
<evidence type="ECO:0000313" key="6">
    <source>
        <dbReference type="Proteomes" id="UP000466517"/>
    </source>
</evidence>
<dbReference type="Gene3D" id="1.20.120.530">
    <property type="entry name" value="GntR ligand-binding domain-like"/>
    <property type="match status" value="1"/>
</dbReference>
<dbReference type="PANTHER" id="PTHR43537:SF24">
    <property type="entry name" value="GLUCONATE OPERON TRANSCRIPTIONAL REPRESSOR"/>
    <property type="match status" value="1"/>
</dbReference>
<name>A0A7I7XCP9_9MYCO</name>
<dbReference type="Proteomes" id="UP000466517">
    <property type="component" value="Chromosome"/>
</dbReference>
<protein>
    <submittedName>
        <fullName evidence="5">GntR family transcriptional regulator</fullName>
    </submittedName>
</protein>
<dbReference type="PANTHER" id="PTHR43537">
    <property type="entry name" value="TRANSCRIPTIONAL REGULATOR, GNTR FAMILY"/>
    <property type="match status" value="1"/>
</dbReference>
<dbReference type="GO" id="GO:0003677">
    <property type="term" value="F:DNA binding"/>
    <property type="evidence" value="ECO:0007669"/>
    <property type="project" value="UniProtKB-KW"/>
</dbReference>
<evidence type="ECO:0000256" key="2">
    <source>
        <dbReference type="ARBA" id="ARBA00023125"/>
    </source>
</evidence>
<dbReference type="Gene3D" id="1.10.10.10">
    <property type="entry name" value="Winged helix-like DNA-binding domain superfamily/Winged helix DNA-binding domain"/>
    <property type="match status" value="1"/>
</dbReference>
<evidence type="ECO:0000313" key="5">
    <source>
        <dbReference type="EMBL" id="BBZ26683.1"/>
    </source>
</evidence>
<dbReference type="KEGG" id="mmag:MMAD_09780"/>
<dbReference type="InterPro" id="IPR011711">
    <property type="entry name" value="GntR_C"/>
</dbReference>
<dbReference type="InterPro" id="IPR036388">
    <property type="entry name" value="WH-like_DNA-bd_sf"/>
</dbReference>
<dbReference type="SMART" id="SM00345">
    <property type="entry name" value="HTH_GNTR"/>
    <property type="match status" value="1"/>
</dbReference>
<dbReference type="PROSITE" id="PS50949">
    <property type="entry name" value="HTH_GNTR"/>
    <property type="match status" value="1"/>
</dbReference>
<gene>
    <name evidence="5" type="ORF">MMAD_09780</name>
</gene>
<keyword evidence="3" id="KW-0804">Transcription</keyword>
<sequence>MGGTVDGLGAIDLHGSTARTAHVAVIDELRRAMLTGVLPPGTRLVQADLARSLHVSVTPVREALRDLVAEGLVDFDAYRGATVHTPTLAELEEIYQIRFLLTPPAVREAVARITDAEISEAESIAAQMESATDHAEWVEFNRRFHHVLTAASRRTHLQDVINRMSNLSTLYVAVSLGASAGTRRRGDRDHAALIRAYRRRDAERAVAVSLKHIEQTLDDARRAIVGLGGRTGAG</sequence>
<dbReference type="EMBL" id="AP022610">
    <property type="protein sequence ID" value="BBZ26683.1"/>
    <property type="molecule type" value="Genomic_DNA"/>
</dbReference>
<reference evidence="5 6" key="1">
    <citation type="journal article" date="2019" name="Emerg. Microbes Infect.">
        <title>Comprehensive subspecies identification of 175 nontuberculous mycobacteria species based on 7547 genomic profiles.</title>
        <authorList>
            <person name="Matsumoto Y."/>
            <person name="Kinjo T."/>
            <person name="Motooka D."/>
            <person name="Nabeya D."/>
            <person name="Jung N."/>
            <person name="Uechi K."/>
            <person name="Horii T."/>
            <person name="Iida T."/>
            <person name="Fujita J."/>
            <person name="Nakamura S."/>
        </authorList>
    </citation>
    <scope>NUCLEOTIDE SEQUENCE [LARGE SCALE GENOMIC DNA]</scope>
    <source>
        <strain evidence="5 6">JCM 13574</strain>
    </source>
</reference>
<dbReference type="InterPro" id="IPR000524">
    <property type="entry name" value="Tscrpt_reg_HTH_GntR"/>
</dbReference>
<dbReference type="InterPro" id="IPR036390">
    <property type="entry name" value="WH_DNA-bd_sf"/>
</dbReference>
<keyword evidence="1" id="KW-0805">Transcription regulation</keyword>
<dbReference type="SMART" id="SM00895">
    <property type="entry name" value="FCD"/>
    <property type="match status" value="1"/>
</dbReference>
<dbReference type="RefSeq" id="WP_163733297.1">
    <property type="nucleotide sequence ID" value="NZ_AP022610.1"/>
</dbReference>
<dbReference type="GO" id="GO:0003700">
    <property type="term" value="F:DNA-binding transcription factor activity"/>
    <property type="evidence" value="ECO:0007669"/>
    <property type="project" value="InterPro"/>
</dbReference>
<dbReference type="CDD" id="cd07377">
    <property type="entry name" value="WHTH_GntR"/>
    <property type="match status" value="1"/>
</dbReference>
<keyword evidence="6" id="KW-1185">Reference proteome</keyword>
<evidence type="ECO:0000259" key="4">
    <source>
        <dbReference type="PROSITE" id="PS50949"/>
    </source>
</evidence>
<dbReference type="Pfam" id="PF07729">
    <property type="entry name" value="FCD"/>
    <property type="match status" value="1"/>
</dbReference>
<dbReference type="SUPFAM" id="SSF46785">
    <property type="entry name" value="Winged helix' DNA-binding domain"/>
    <property type="match status" value="1"/>
</dbReference>